<dbReference type="InterPro" id="IPR005532">
    <property type="entry name" value="SUMF_dom"/>
</dbReference>
<evidence type="ECO:0000256" key="2">
    <source>
        <dbReference type="SAM" id="SignalP"/>
    </source>
</evidence>
<dbReference type="EMBL" id="CAXAJV020001294">
    <property type="protein sequence ID" value="CAL7946750.1"/>
    <property type="molecule type" value="Genomic_DNA"/>
</dbReference>
<dbReference type="SUPFAM" id="SSF56436">
    <property type="entry name" value="C-type lectin-like"/>
    <property type="match status" value="1"/>
</dbReference>
<sequence length="355" mass="40141">MITVCANVILLVCSVARSYGMHNSDKQFAHCDGYSSGREKTAESSSRMDTQQHYCLATDEFPVHASTFSPTSLKNMVKIEAGSFAIGTNDPVFVADGEGPKRRIYLDSFRIDETEVSNENFARFVDATGYRTEAERFGDSFVFEGLLEKEIRENITRVVARAPWWLQVKNADWRHPEGPGSDIKHRMDHPVVHVSWNDAVAYCRWLGKRLPTETEWEVACRGGLSDRLYPWGNKLIPNGRYRANTWQGDFPRNNTEEDGYIGTSPVSEFPTNKYGLYNMIGNVWEWTFDWWTIEIGERGGSTNPIGPSRGTDKVKKGGSYLCHESYCFRYRCAARSQNTPDTSAGNLGFRCALSA</sequence>
<dbReference type="PANTHER" id="PTHR23150">
    <property type="entry name" value="SULFATASE MODIFYING FACTOR 1, 2"/>
    <property type="match status" value="1"/>
</dbReference>
<gene>
    <name evidence="4" type="ORF">XYLVIOL_LOCUS7940</name>
</gene>
<dbReference type="Gene3D" id="3.90.1580.10">
    <property type="entry name" value="paralog of FGE (formylglycine-generating enzyme)"/>
    <property type="match status" value="1"/>
</dbReference>
<feature type="signal peptide" evidence="2">
    <location>
        <begin position="1"/>
        <end position="20"/>
    </location>
</feature>
<dbReference type="Proteomes" id="UP001642520">
    <property type="component" value="Unassembled WGS sequence"/>
</dbReference>
<feature type="chain" id="PRO_5045391684" description="Sulfatase-modifying factor enzyme-like domain-containing protein" evidence="2">
    <location>
        <begin position="21"/>
        <end position="355"/>
    </location>
</feature>
<organism evidence="4 5">
    <name type="scientific">Xylocopa violacea</name>
    <name type="common">Violet carpenter bee</name>
    <name type="synonym">Apis violacea</name>
    <dbReference type="NCBI Taxonomy" id="135666"/>
    <lineage>
        <taxon>Eukaryota</taxon>
        <taxon>Metazoa</taxon>
        <taxon>Ecdysozoa</taxon>
        <taxon>Arthropoda</taxon>
        <taxon>Hexapoda</taxon>
        <taxon>Insecta</taxon>
        <taxon>Pterygota</taxon>
        <taxon>Neoptera</taxon>
        <taxon>Endopterygota</taxon>
        <taxon>Hymenoptera</taxon>
        <taxon>Apocrita</taxon>
        <taxon>Aculeata</taxon>
        <taxon>Apoidea</taxon>
        <taxon>Anthophila</taxon>
        <taxon>Apidae</taxon>
        <taxon>Xylocopa</taxon>
        <taxon>Xylocopa</taxon>
    </lineage>
</organism>
<accession>A0ABP1P0F8</accession>
<dbReference type="InterPro" id="IPR042095">
    <property type="entry name" value="SUMF_sf"/>
</dbReference>
<evidence type="ECO:0000313" key="4">
    <source>
        <dbReference type="EMBL" id="CAL7946750.1"/>
    </source>
</evidence>
<dbReference type="InterPro" id="IPR016187">
    <property type="entry name" value="CTDL_fold"/>
</dbReference>
<feature type="domain" description="Sulfatase-modifying factor enzyme-like" evidence="3">
    <location>
        <begin position="73"/>
        <end position="352"/>
    </location>
</feature>
<dbReference type="Pfam" id="PF03781">
    <property type="entry name" value="FGE-sulfatase"/>
    <property type="match status" value="1"/>
</dbReference>
<name>A0ABP1P0F8_XYLVO</name>
<dbReference type="PANTHER" id="PTHR23150:SF19">
    <property type="entry name" value="FORMYLGLYCINE-GENERATING ENZYME"/>
    <property type="match status" value="1"/>
</dbReference>
<evidence type="ECO:0000259" key="3">
    <source>
        <dbReference type="Pfam" id="PF03781"/>
    </source>
</evidence>
<proteinExistence type="inferred from homology"/>
<keyword evidence="2" id="KW-0732">Signal</keyword>
<reference evidence="4 5" key="1">
    <citation type="submission" date="2024-08" db="EMBL/GenBank/DDBJ databases">
        <authorList>
            <person name="Will J Nash"/>
            <person name="Angela Man"/>
            <person name="Seanna McTaggart"/>
            <person name="Kendall Baker"/>
            <person name="Tom Barker"/>
            <person name="Leah Catchpole"/>
            <person name="Alex Durrant"/>
            <person name="Karim Gharbi"/>
            <person name="Naomi Irish"/>
            <person name="Gemy Kaithakottil"/>
            <person name="Debby Ku"/>
            <person name="Aaliyah Providence"/>
            <person name="Felix Shaw"/>
            <person name="David Swarbreck"/>
            <person name="Chris Watkins"/>
            <person name="Ann M. McCartney"/>
            <person name="Giulio Formenti"/>
            <person name="Alice Mouton"/>
            <person name="Noel Vella"/>
            <person name="Bjorn M von Reumont"/>
            <person name="Adriana Vella"/>
            <person name="Wilfried Haerty"/>
        </authorList>
    </citation>
    <scope>NUCLEOTIDE SEQUENCE [LARGE SCALE GENOMIC DNA]</scope>
</reference>
<comment type="similarity">
    <text evidence="1">Belongs to the sulfatase-modifying factor family.</text>
</comment>
<evidence type="ECO:0000313" key="5">
    <source>
        <dbReference type="Proteomes" id="UP001642520"/>
    </source>
</evidence>
<keyword evidence="5" id="KW-1185">Reference proteome</keyword>
<protein>
    <recommendedName>
        <fullName evidence="3">Sulfatase-modifying factor enzyme-like domain-containing protein</fullName>
    </recommendedName>
</protein>
<evidence type="ECO:0000256" key="1">
    <source>
        <dbReference type="ARBA" id="ARBA00005310"/>
    </source>
</evidence>
<comment type="caution">
    <text evidence="4">The sequence shown here is derived from an EMBL/GenBank/DDBJ whole genome shotgun (WGS) entry which is preliminary data.</text>
</comment>
<dbReference type="InterPro" id="IPR051043">
    <property type="entry name" value="Sulfatase_Mod_Factor_Kinase"/>
</dbReference>